<reference evidence="2" key="1">
    <citation type="submission" date="2023-05" db="EMBL/GenBank/DDBJ databases">
        <title>Nepenthes gracilis genome sequencing.</title>
        <authorList>
            <person name="Fukushima K."/>
        </authorList>
    </citation>
    <scope>NUCLEOTIDE SEQUENCE</scope>
    <source>
        <strain evidence="2">SING2019-196</strain>
    </source>
</reference>
<dbReference type="EMBL" id="BSYO01000013">
    <property type="protein sequence ID" value="GMH14079.1"/>
    <property type="molecule type" value="Genomic_DNA"/>
</dbReference>
<sequence length="243" mass="26409">MVLYQRLRSLRVCLGPVTAISPLPKNGVPVSSTDAFHPLSGTPSVSSVKNYRLTRWVLKDPLHQSPHGASSKTSSLPRIPKNEESGTGHITCSNTFGALAVVDISQNEALGLTDEHLNPYQLYATCLDQATDTASPELVVDVQMVVLQPNNEVEKSTVSVRNVLGNPMHDLARIEGVHEIRSSSVELSINGVDLDLTPNSITKLSCKYPQDTSDQVEEVVDDEDDFYDPTLNALKMSLEANAT</sequence>
<gene>
    <name evidence="2" type="ORF">Nepgr_015920</name>
</gene>
<name>A0AAD3SNU4_NEPGR</name>
<dbReference type="Proteomes" id="UP001279734">
    <property type="component" value="Unassembled WGS sequence"/>
</dbReference>
<evidence type="ECO:0000256" key="1">
    <source>
        <dbReference type="SAM" id="MobiDB-lite"/>
    </source>
</evidence>
<feature type="compositionally biased region" description="Polar residues" evidence="1">
    <location>
        <begin position="67"/>
        <end position="76"/>
    </location>
</feature>
<protein>
    <submittedName>
        <fullName evidence="2">Uncharacterized protein</fullName>
    </submittedName>
</protein>
<organism evidence="2 3">
    <name type="scientific">Nepenthes gracilis</name>
    <name type="common">Slender pitcher plant</name>
    <dbReference type="NCBI Taxonomy" id="150966"/>
    <lineage>
        <taxon>Eukaryota</taxon>
        <taxon>Viridiplantae</taxon>
        <taxon>Streptophyta</taxon>
        <taxon>Embryophyta</taxon>
        <taxon>Tracheophyta</taxon>
        <taxon>Spermatophyta</taxon>
        <taxon>Magnoliopsida</taxon>
        <taxon>eudicotyledons</taxon>
        <taxon>Gunneridae</taxon>
        <taxon>Pentapetalae</taxon>
        <taxon>Caryophyllales</taxon>
        <taxon>Nepenthaceae</taxon>
        <taxon>Nepenthes</taxon>
    </lineage>
</organism>
<comment type="caution">
    <text evidence="2">The sequence shown here is derived from an EMBL/GenBank/DDBJ whole genome shotgun (WGS) entry which is preliminary data.</text>
</comment>
<feature type="region of interest" description="Disordered" evidence="1">
    <location>
        <begin position="62"/>
        <end position="88"/>
    </location>
</feature>
<accession>A0AAD3SNU4</accession>
<evidence type="ECO:0000313" key="3">
    <source>
        <dbReference type="Proteomes" id="UP001279734"/>
    </source>
</evidence>
<dbReference type="AlphaFoldDB" id="A0AAD3SNU4"/>
<keyword evidence="3" id="KW-1185">Reference proteome</keyword>
<evidence type="ECO:0000313" key="2">
    <source>
        <dbReference type="EMBL" id="GMH14079.1"/>
    </source>
</evidence>
<proteinExistence type="predicted"/>